<evidence type="ECO:0000313" key="2">
    <source>
        <dbReference type="Proteomes" id="UP001178461"/>
    </source>
</evidence>
<dbReference type="EMBL" id="OX395132">
    <property type="protein sequence ID" value="CAI5779092.1"/>
    <property type="molecule type" value="Genomic_DNA"/>
</dbReference>
<reference evidence="1" key="1">
    <citation type="submission" date="2022-12" db="EMBL/GenBank/DDBJ databases">
        <authorList>
            <person name="Alioto T."/>
            <person name="Alioto T."/>
            <person name="Gomez Garrido J."/>
        </authorList>
    </citation>
    <scope>NUCLEOTIDE SEQUENCE</scope>
</reference>
<organism evidence="1 2">
    <name type="scientific">Podarcis lilfordi</name>
    <name type="common">Lilford's wall lizard</name>
    <dbReference type="NCBI Taxonomy" id="74358"/>
    <lineage>
        <taxon>Eukaryota</taxon>
        <taxon>Metazoa</taxon>
        <taxon>Chordata</taxon>
        <taxon>Craniata</taxon>
        <taxon>Vertebrata</taxon>
        <taxon>Euteleostomi</taxon>
        <taxon>Lepidosauria</taxon>
        <taxon>Squamata</taxon>
        <taxon>Bifurcata</taxon>
        <taxon>Unidentata</taxon>
        <taxon>Episquamata</taxon>
        <taxon>Laterata</taxon>
        <taxon>Lacertibaenia</taxon>
        <taxon>Lacertidae</taxon>
        <taxon>Podarcis</taxon>
    </lineage>
</organism>
<sequence length="53" mass="6211">IQGYCKIIKAPTFQEDAVDTFLCCMMENDLLCPHHCRKKYKEQQNELDSTSSR</sequence>
<dbReference type="Proteomes" id="UP001178461">
    <property type="component" value="Chromosome 7"/>
</dbReference>
<protein>
    <submittedName>
        <fullName evidence="1">Uncharacterized protein</fullName>
    </submittedName>
</protein>
<accession>A0AA35PBX5</accession>
<feature type="non-terminal residue" evidence="1">
    <location>
        <position position="1"/>
    </location>
</feature>
<evidence type="ECO:0000313" key="1">
    <source>
        <dbReference type="EMBL" id="CAI5779092.1"/>
    </source>
</evidence>
<proteinExistence type="predicted"/>
<gene>
    <name evidence="1" type="ORF">PODLI_1B009852</name>
</gene>
<name>A0AA35PBX5_9SAUR</name>
<keyword evidence="2" id="KW-1185">Reference proteome</keyword>
<dbReference type="AlphaFoldDB" id="A0AA35PBX5"/>